<reference evidence="3" key="1">
    <citation type="submission" date="2021-01" db="EMBL/GenBank/DDBJ databases">
        <authorList>
            <person name="Corre E."/>
            <person name="Pelletier E."/>
            <person name="Niang G."/>
            <person name="Scheremetjew M."/>
            <person name="Finn R."/>
            <person name="Kale V."/>
            <person name="Holt S."/>
            <person name="Cochrane G."/>
            <person name="Meng A."/>
            <person name="Brown T."/>
            <person name="Cohen L."/>
        </authorList>
    </citation>
    <scope>NUCLEOTIDE SEQUENCE</scope>
    <source>
        <strain evidence="3">CCMP1205</strain>
    </source>
</reference>
<sequence length="141" mass="15746">MRAARLARSTDVVSYEVRKSAIDVIAENAWWLAALLVLVGCLYTVAEESRTRWLPFLFIYLVALLCRTAVCERVVLFRGLGVQLESTNCLAARSRMFLEENDIESVLINEVRRAWVVLACFGLAPDSVSSLALVDGRVARP</sequence>
<keyword evidence="1" id="KW-0812">Transmembrane</keyword>
<keyword evidence="1" id="KW-1133">Transmembrane helix</keyword>
<organism evidence="3">
    <name type="scientific">Chloropicon primus</name>
    <dbReference type="NCBI Taxonomy" id="1764295"/>
    <lineage>
        <taxon>Eukaryota</taxon>
        <taxon>Viridiplantae</taxon>
        <taxon>Chlorophyta</taxon>
        <taxon>Chloropicophyceae</taxon>
        <taxon>Chloropicales</taxon>
        <taxon>Chloropicaceae</taxon>
        <taxon>Chloropicon</taxon>
    </lineage>
</organism>
<protein>
    <recommendedName>
        <fullName evidence="2">Phosphatidylinositol N-acetylglucosaminyltransferase subunit H conserved domain-containing protein</fullName>
    </recommendedName>
</protein>
<dbReference type="EMBL" id="HBHL01009870">
    <property type="protein sequence ID" value="CAD9717741.1"/>
    <property type="molecule type" value="Transcribed_RNA"/>
</dbReference>
<dbReference type="AlphaFoldDB" id="A0A7S2T3Q3"/>
<accession>A0A7S2T3Q3</accession>
<evidence type="ECO:0000259" key="2">
    <source>
        <dbReference type="Pfam" id="PF10181"/>
    </source>
</evidence>
<feature type="transmembrane region" description="Helical" evidence="1">
    <location>
        <begin position="52"/>
        <end position="70"/>
    </location>
</feature>
<dbReference type="Pfam" id="PF10181">
    <property type="entry name" value="PIG-H"/>
    <property type="match status" value="1"/>
</dbReference>
<feature type="transmembrane region" description="Helical" evidence="1">
    <location>
        <begin position="28"/>
        <end position="46"/>
    </location>
</feature>
<evidence type="ECO:0000313" key="3">
    <source>
        <dbReference type="EMBL" id="CAD9717727.1"/>
    </source>
</evidence>
<keyword evidence="1" id="KW-0472">Membrane</keyword>
<name>A0A7S2T3Q3_9CHLO</name>
<evidence type="ECO:0000313" key="4">
    <source>
        <dbReference type="EMBL" id="CAD9717741.1"/>
    </source>
</evidence>
<dbReference type="InterPro" id="IPR019328">
    <property type="entry name" value="PIGH-H_dom"/>
</dbReference>
<dbReference type="EMBL" id="HBHL01009847">
    <property type="protein sequence ID" value="CAD9717727.1"/>
    <property type="molecule type" value="Transcribed_RNA"/>
</dbReference>
<evidence type="ECO:0000256" key="1">
    <source>
        <dbReference type="SAM" id="Phobius"/>
    </source>
</evidence>
<proteinExistence type="predicted"/>
<feature type="domain" description="Phosphatidylinositol N-acetylglucosaminyltransferase subunit H conserved" evidence="2">
    <location>
        <begin position="74"/>
        <end position="118"/>
    </location>
</feature>
<gene>
    <name evidence="3" type="ORF">CPRI1469_LOCUS6589</name>
    <name evidence="4" type="ORF">CPRI1469_LOCUS6603</name>
</gene>